<name>A0A2N5N4M3_9BACL</name>
<accession>A0A2N5N4M3</accession>
<keyword evidence="3" id="KW-1185">Reference proteome</keyword>
<proteinExistence type="predicted"/>
<evidence type="ECO:0000256" key="1">
    <source>
        <dbReference type="SAM" id="MobiDB-lite"/>
    </source>
</evidence>
<dbReference type="Proteomes" id="UP000234789">
    <property type="component" value="Unassembled WGS sequence"/>
</dbReference>
<reference evidence="2 3" key="1">
    <citation type="submission" date="2017-05" db="EMBL/GenBank/DDBJ databases">
        <title>Functional genome analysis of Paenibacillus pasadenensis strain R16: insights on endophytic life style and antifungal activity.</title>
        <authorList>
            <person name="Passera A."/>
            <person name="Marcolungo L."/>
            <person name="Casati P."/>
            <person name="Brasca M."/>
            <person name="Quaglino F."/>
            <person name="Delledonne M."/>
        </authorList>
    </citation>
    <scope>NUCLEOTIDE SEQUENCE [LARGE SCALE GENOMIC DNA]</scope>
    <source>
        <strain evidence="2 3">R16</strain>
    </source>
</reference>
<dbReference type="AlphaFoldDB" id="A0A2N5N4M3"/>
<protein>
    <submittedName>
        <fullName evidence="2">Uncharacterized protein</fullName>
    </submittedName>
</protein>
<comment type="caution">
    <text evidence="2">The sequence shown here is derived from an EMBL/GenBank/DDBJ whole genome shotgun (WGS) entry which is preliminary data.</text>
</comment>
<sequence length="57" mass="5874">MASESEVGRSGHPASSGIGKRLGSRSTLHEKKPLPTSACRKGSHRSKEASDLGVVSA</sequence>
<gene>
    <name evidence="2" type="ORF">B8V81_3737</name>
</gene>
<evidence type="ECO:0000313" key="3">
    <source>
        <dbReference type="Proteomes" id="UP000234789"/>
    </source>
</evidence>
<organism evidence="2 3">
    <name type="scientific">Paenibacillus pasadenensis</name>
    <dbReference type="NCBI Taxonomy" id="217090"/>
    <lineage>
        <taxon>Bacteria</taxon>
        <taxon>Bacillati</taxon>
        <taxon>Bacillota</taxon>
        <taxon>Bacilli</taxon>
        <taxon>Bacillales</taxon>
        <taxon>Paenibacillaceae</taxon>
        <taxon>Paenibacillus</taxon>
    </lineage>
</organism>
<evidence type="ECO:0000313" key="2">
    <source>
        <dbReference type="EMBL" id="PLT45306.1"/>
    </source>
</evidence>
<feature type="region of interest" description="Disordered" evidence="1">
    <location>
        <begin position="1"/>
        <end position="57"/>
    </location>
</feature>
<dbReference type="EMBL" id="NFEZ01000004">
    <property type="protein sequence ID" value="PLT45306.1"/>
    <property type="molecule type" value="Genomic_DNA"/>
</dbReference>